<gene>
    <name evidence="4" type="ORF">EOI86_17820</name>
</gene>
<dbReference type="SUPFAM" id="SSF102405">
    <property type="entry name" value="MCP/YpsA-like"/>
    <property type="match status" value="1"/>
</dbReference>
<protein>
    <recommendedName>
        <fullName evidence="3">Cytokinin riboside 5'-monophosphate phosphoribohydrolase</fullName>
        <ecNumber evidence="3">3.2.2.n1</ecNumber>
    </recommendedName>
</protein>
<keyword evidence="5" id="KW-1185">Reference proteome</keyword>
<comment type="catalytic activity">
    <reaction evidence="1">
        <text>AMP + H2O = D-ribose 5-phosphate + adenine</text>
        <dbReference type="Rhea" id="RHEA:20129"/>
        <dbReference type="ChEBI" id="CHEBI:15377"/>
        <dbReference type="ChEBI" id="CHEBI:16708"/>
        <dbReference type="ChEBI" id="CHEBI:78346"/>
        <dbReference type="ChEBI" id="CHEBI:456215"/>
        <dbReference type="EC" id="3.2.2.4"/>
    </reaction>
</comment>
<dbReference type="EC" id="3.2.2.n1" evidence="3"/>
<dbReference type="EMBL" id="SADE01000003">
    <property type="protein sequence ID" value="RVU34710.1"/>
    <property type="molecule type" value="Genomic_DNA"/>
</dbReference>
<keyword evidence="3" id="KW-0203">Cytokinin biosynthesis</keyword>
<dbReference type="PANTHER" id="PTHR31223:SF70">
    <property type="entry name" value="LOG FAMILY PROTEIN YJL055W"/>
    <property type="match status" value="1"/>
</dbReference>
<dbReference type="Proteomes" id="UP000287447">
    <property type="component" value="Unassembled WGS sequence"/>
</dbReference>
<dbReference type="AlphaFoldDB" id="A0A437QJP2"/>
<proteinExistence type="inferred from homology"/>
<evidence type="ECO:0000256" key="1">
    <source>
        <dbReference type="ARBA" id="ARBA00000274"/>
    </source>
</evidence>
<dbReference type="InterPro" id="IPR031100">
    <property type="entry name" value="LOG_fam"/>
</dbReference>
<evidence type="ECO:0000313" key="5">
    <source>
        <dbReference type="Proteomes" id="UP000287447"/>
    </source>
</evidence>
<dbReference type="OrthoDB" id="9801098at2"/>
<dbReference type="PANTHER" id="PTHR31223">
    <property type="entry name" value="LOG FAMILY PROTEIN YJL055W"/>
    <property type="match status" value="1"/>
</dbReference>
<sequence>MRDIKSVCVYCGSSSRVRQSYKDAAVELGLILAREGIRLVYGGGQVGIMGIIADTVLQNGGEVTGIIPHFLNESEIGKADVTELIAVDSMHVRKQIMAEKSDGFIVLPGGFGTLDEFFEILTWRQLKLHDKPIVIADIDGYWAPLVGAIDHIVDEGFAHQRNRDLFKVIPSVAEILPTLQDEPMGDTSIQTART</sequence>
<organism evidence="4 5">
    <name type="scientific">Hwanghaeella grinnelliae</name>
    <dbReference type="NCBI Taxonomy" id="2500179"/>
    <lineage>
        <taxon>Bacteria</taxon>
        <taxon>Pseudomonadati</taxon>
        <taxon>Pseudomonadota</taxon>
        <taxon>Alphaproteobacteria</taxon>
        <taxon>Rhodospirillales</taxon>
        <taxon>Rhodospirillaceae</taxon>
        <taxon>Hwanghaeella</taxon>
    </lineage>
</organism>
<dbReference type="Gene3D" id="3.40.50.450">
    <property type="match status" value="1"/>
</dbReference>
<evidence type="ECO:0000256" key="3">
    <source>
        <dbReference type="RuleBase" id="RU363015"/>
    </source>
</evidence>
<dbReference type="NCBIfam" id="TIGR00730">
    <property type="entry name" value="Rossman fold protein, TIGR00730 family"/>
    <property type="match status" value="1"/>
</dbReference>
<dbReference type="Pfam" id="PF03641">
    <property type="entry name" value="Lysine_decarbox"/>
    <property type="match status" value="1"/>
</dbReference>
<dbReference type="GO" id="GO:0009691">
    <property type="term" value="P:cytokinin biosynthetic process"/>
    <property type="evidence" value="ECO:0007669"/>
    <property type="project" value="UniProtKB-UniRule"/>
</dbReference>
<comment type="similarity">
    <text evidence="2 3">Belongs to the LOG family.</text>
</comment>
<dbReference type="GO" id="GO:0005829">
    <property type="term" value="C:cytosol"/>
    <property type="evidence" value="ECO:0007669"/>
    <property type="project" value="TreeGrafter"/>
</dbReference>
<evidence type="ECO:0000256" key="2">
    <source>
        <dbReference type="ARBA" id="ARBA00006763"/>
    </source>
</evidence>
<dbReference type="RefSeq" id="WP_127766792.1">
    <property type="nucleotide sequence ID" value="NZ_SADE01000003.1"/>
</dbReference>
<evidence type="ECO:0000313" key="4">
    <source>
        <dbReference type="EMBL" id="RVU34710.1"/>
    </source>
</evidence>
<comment type="caution">
    <text evidence="4">The sequence shown here is derived from an EMBL/GenBank/DDBJ whole genome shotgun (WGS) entry which is preliminary data.</text>
</comment>
<dbReference type="GO" id="GO:0008714">
    <property type="term" value="F:AMP nucleosidase activity"/>
    <property type="evidence" value="ECO:0007669"/>
    <property type="project" value="UniProtKB-EC"/>
</dbReference>
<keyword evidence="3" id="KW-0378">Hydrolase</keyword>
<name>A0A437QJP2_9PROT</name>
<reference evidence="5" key="1">
    <citation type="submission" date="2019-01" db="EMBL/GenBank/DDBJ databases">
        <title>Gri0909 isolated from a small marine red alga.</title>
        <authorList>
            <person name="Kim J."/>
            <person name="Jeong S.E."/>
            <person name="Jeon C.O."/>
        </authorList>
    </citation>
    <scope>NUCLEOTIDE SEQUENCE [LARGE SCALE GENOMIC DNA]</scope>
    <source>
        <strain evidence="5">Gri0909</strain>
    </source>
</reference>
<dbReference type="InterPro" id="IPR005269">
    <property type="entry name" value="LOG"/>
</dbReference>
<accession>A0A437QJP2</accession>